<feature type="compositionally biased region" description="Low complexity" evidence="1">
    <location>
        <begin position="216"/>
        <end position="225"/>
    </location>
</feature>
<dbReference type="Proteomes" id="UP000321393">
    <property type="component" value="Unassembled WGS sequence"/>
</dbReference>
<dbReference type="FunFam" id="1.10.10.60:FF:000152">
    <property type="entry name" value="Trihelix transcription factor ASIL2"/>
    <property type="match status" value="1"/>
</dbReference>
<evidence type="ECO:0000256" key="1">
    <source>
        <dbReference type="SAM" id="MobiDB-lite"/>
    </source>
</evidence>
<dbReference type="PANTHER" id="PTHR31307">
    <property type="entry name" value="TRIHELIX TRANSCRIPTION FACTOR ASIL2"/>
    <property type="match status" value="1"/>
</dbReference>
<dbReference type="InterPro" id="IPR001005">
    <property type="entry name" value="SANT/Myb"/>
</dbReference>
<dbReference type="PANTHER" id="PTHR31307:SF3">
    <property type="entry name" value="HOMEODOMAIN-LIKE SUPERFAMILY PROTEIN"/>
    <property type="match status" value="1"/>
</dbReference>
<sequence>MGSSVLNHKSKIGLFGKALEKLTPFYSKRQQISCFSSDLLAADHNYQITMSSPRPSPLASLSSSKSISTQKPHPIPWTHQETLHLIYAYQDKWYSLERDQLKSNQWEEVAVTVAARCGYSHFDPSKTSVQCRHKMEKLRQRLRSEKHRLSTGTQSSSHWLYFDLMNNLLRGPLPISARPMSSIPFDNHQDDHITEKSDNYNSDYEEEERNNRSKSKSISNILRRSIVARRTRNSSENEEEEEEEDNEDEGEEEERDIRVSRFPEEYAVAEEEEGKEMCSKLAAEIRLFADRLVGMENWKMDMMKEAEMNRIAIENKRMEMILESEKKIVNSIAKAFGCLPSKRLKIGHDS</sequence>
<dbReference type="PROSITE" id="PS50090">
    <property type="entry name" value="MYB_LIKE"/>
    <property type="match status" value="1"/>
</dbReference>
<evidence type="ECO:0000313" key="4">
    <source>
        <dbReference type="EMBL" id="TYK30701.1"/>
    </source>
</evidence>
<evidence type="ECO:0000313" key="6">
    <source>
        <dbReference type="Proteomes" id="UP000321947"/>
    </source>
</evidence>
<dbReference type="SMART" id="SM00595">
    <property type="entry name" value="MADF"/>
    <property type="match status" value="1"/>
</dbReference>
<feature type="compositionally biased region" description="Basic and acidic residues" evidence="1">
    <location>
        <begin position="187"/>
        <end position="198"/>
    </location>
</feature>
<proteinExistence type="predicted"/>
<dbReference type="InterPro" id="IPR044822">
    <property type="entry name" value="Myb_DNA-bind_4"/>
</dbReference>
<dbReference type="AlphaFoldDB" id="A0A5A7SKC4"/>
<feature type="compositionally biased region" description="Acidic residues" evidence="1">
    <location>
        <begin position="236"/>
        <end position="254"/>
    </location>
</feature>
<dbReference type="Proteomes" id="UP000321947">
    <property type="component" value="Unassembled WGS sequence"/>
</dbReference>
<organism evidence="3 5">
    <name type="scientific">Cucumis melo var. makuwa</name>
    <name type="common">Oriental melon</name>
    <dbReference type="NCBI Taxonomy" id="1194695"/>
    <lineage>
        <taxon>Eukaryota</taxon>
        <taxon>Viridiplantae</taxon>
        <taxon>Streptophyta</taxon>
        <taxon>Embryophyta</taxon>
        <taxon>Tracheophyta</taxon>
        <taxon>Spermatophyta</taxon>
        <taxon>Magnoliopsida</taxon>
        <taxon>eudicotyledons</taxon>
        <taxon>Gunneridae</taxon>
        <taxon>Pentapetalae</taxon>
        <taxon>rosids</taxon>
        <taxon>fabids</taxon>
        <taxon>Cucurbitales</taxon>
        <taxon>Cucurbitaceae</taxon>
        <taxon>Benincaseae</taxon>
        <taxon>Cucumis</taxon>
    </lineage>
</organism>
<accession>A0A5A7SKC4</accession>
<evidence type="ECO:0000313" key="3">
    <source>
        <dbReference type="EMBL" id="KAA0026256.1"/>
    </source>
</evidence>
<dbReference type="Gene3D" id="1.10.10.60">
    <property type="entry name" value="Homeodomain-like"/>
    <property type="match status" value="1"/>
</dbReference>
<dbReference type="OrthoDB" id="1901794at2759"/>
<feature type="region of interest" description="Disordered" evidence="1">
    <location>
        <begin position="180"/>
        <end position="261"/>
    </location>
</feature>
<dbReference type="STRING" id="1194695.A0A5A7SKC4"/>
<name>A0A5A7SKC4_CUCMM</name>
<evidence type="ECO:0000313" key="5">
    <source>
        <dbReference type="Proteomes" id="UP000321393"/>
    </source>
</evidence>
<dbReference type="EMBL" id="SSTD01000240">
    <property type="protein sequence ID" value="TYK30701.1"/>
    <property type="molecule type" value="Genomic_DNA"/>
</dbReference>
<feature type="region of interest" description="Disordered" evidence="1">
    <location>
        <begin position="51"/>
        <end position="73"/>
    </location>
</feature>
<comment type="caution">
    <text evidence="3">The sequence shown here is derived from an EMBL/GenBank/DDBJ whole genome shotgun (WGS) entry which is preliminary data.</text>
</comment>
<protein>
    <submittedName>
        <fullName evidence="3">Trihelix transcription factor ASIL1</fullName>
    </submittedName>
</protein>
<dbReference type="EMBL" id="SSTE01022979">
    <property type="protein sequence ID" value="KAA0026256.1"/>
    <property type="molecule type" value="Genomic_DNA"/>
</dbReference>
<dbReference type="InterPro" id="IPR044823">
    <property type="entry name" value="ASIL1/2-like"/>
</dbReference>
<feature type="domain" description="Myb-like" evidence="2">
    <location>
        <begin position="76"/>
        <end position="139"/>
    </location>
</feature>
<reference evidence="5 6" key="1">
    <citation type="submission" date="2019-08" db="EMBL/GenBank/DDBJ databases">
        <title>Draft genome sequences of two oriental melons (Cucumis melo L. var makuwa).</title>
        <authorList>
            <person name="Kwon S.-Y."/>
        </authorList>
    </citation>
    <scope>NUCLEOTIDE SEQUENCE [LARGE SCALE GENOMIC DNA]</scope>
    <source>
        <strain evidence="6">cv. Chang Bougi</strain>
        <strain evidence="5">cv. SW 3</strain>
        <tissue evidence="3">Leaf</tissue>
    </source>
</reference>
<dbReference type="Pfam" id="PF13837">
    <property type="entry name" value="Myb_DNA-bind_4"/>
    <property type="match status" value="1"/>
</dbReference>
<feature type="compositionally biased region" description="Low complexity" evidence="1">
    <location>
        <begin position="51"/>
        <end position="68"/>
    </location>
</feature>
<gene>
    <name evidence="4" type="ORF">E5676_scaffold343G00190</name>
    <name evidence="3" type="ORF">E6C27_scaffold19G002520</name>
</gene>
<evidence type="ECO:0000259" key="2">
    <source>
        <dbReference type="PROSITE" id="PS50090"/>
    </source>
</evidence>